<comment type="caution">
    <text evidence="1">The sequence shown here is derived from an EMBL/GenBank/DDBJ whole genome shotgun (WGS) entry which is preliminary data.</text>
</comment>
<sequence length="888" mass="99636">MNLGDGLMFKLENGKPRLILTNHGVELKNPNKILSQIRPLNALNSRQFSHEQVSEKSQTVPRKRAEGKKTVPKNVPVKNNTPVVKGNTDHSTKAVPIVKGHRQTAADRLPKTLVKTLNESLVCMTNEQLQQILSTIKKSSTPSSQLQAGDTAHSKDDRQLNGPGEEASTRHNENSQENPGDDGGKMGGPPASLFSSQGVRDMGKLEAKKTQWRRELDEQVALKKELIRRDMMADSGTHRRAAASSKPVAGNSRMEGSLMRLESGLEDGDSSQKDLPAAIRSAFIVGEGTPVEHAFSAHKKEQQRRWLQDLDQQREEDKWRRQQEKQHLSQAENHEHWAVHFDSPQMKIPTQASVAADRGQSELSSCHQRTRSGPLSVAWDGASNCGEDSQGRSSVDAAGAIQQKASHIRTMTALLDPAQIEERERRRLKQLEHQRAIEAQVEERRRKKEQEEEMRKAEEQEEERRVAQEREMLQRQYHLDTQRKMHKEEQQSRKQEGLHLSVRRAQEDALKDKHQHRIRELARKGHDVSKLQRSLGGEPVTSKVLNTRDLSIPGPHHFPTGMETLREETHSTTSPRKDTAVQTEVDSAVSPGSPDIPVEYKPSPNAKGFRQQARQEVRLAQKKPAGQKDLGGGGDSGLYEAFARTDQGQVRPRGGRRSDWNIQKPSKPYIPASERYPAGLQHTRQESRLRRQMEVMTLVERNTRTPHIPEPEPSPGPSDPLPPNTNALVPGTQGRIKNAITGVTHAIAVHPERAPPKSPPVPALKHRLQNPSGGPCPPTLTQEPLKEEDGPPFICDYVPYLRTDEVYHMDPLAPISRPPTQTHTDGIRCRLSSPAHPELLRNTERQEAILKSLSKLRQGLLQKQRELQTGQNPLKITEDPYLPPLAYK</sequence>
<dbReference type="EMBL" id="CM055744">
    <property type="protein sequence ID" value="KAJ7998907.1"/>
    <property type="molecule type" value="Genomic_DNA"/>
</dbReference>
<gene>
    <name evidence="1" type="ORF">DPEC_G00209840</name>
</gene>
<accession>A0ACC2G5J2</accession>
<name>A0ACC2G5J2_DALPE</name>
<evidence type="ECO:0000313" key="1">
    <source>
        <dbReference type="EMBL" id="KAJ7998907.1"/>
    </source>
</evidence>
<dbReference type="Proteomes" id="UP001157502">
    <property type="component" value="Chromosome 17"/>
</dbReference>
<keyword evidence="2" id="KW-1185">Reference proteome</keyword>
<proteinExistence type="predicted"/>
<organism evidence="1 2">
    <name type="scientific">Dallia pectoralis</name>
    <name type="common">Alaska blackfish</name>
    <dbReference type="NCBI Taxonomy" id="75939"/>
    <lineage>
        <taxon>Eukaryota</taxon>
        <taxon>Metazoa</taxon>
        <taxon>Chordata</taxon>
        <taxon>Craniata</taxon>
        <taxon>Vertebrata</taxon>
        <taxon>Euteleostomi</taxon>
        <taxon>Actinopterygii</taxon>
        <taxon>Neopterygii</taxon>
        <taxon>Teleostei</taxon>
        <taxon>Protacanthopterygii</taxon>
        <taxon>Esociformes</taxon>
        <taxon>Umbridae</taxon>
        <taxon>Dallia</taxon>
    </lineage>
</organism>
<reference evidence="1" key="1">
    <citation type="submission" date="2021-05" db="EMBL/GenBank/DDBJ databases">
        <authorList>
            <person name="Pan Q."/>
            <person name="Jouanno E."/>
            <person name="Zahm M."/>
            <person name="Klopp C."/>
            <person name="Cabau C."/>
            <person name="Louis A."/>
            <person name="Berthelot C."/>
            <person name="Parey E."/>
            <person name="Roest Crollius H."/>
            <person name="Montfort J."/>
            <person name="Robinson-Rechavi M."/>
            <person name="Bouchez O."/>
            <person name="Lampietro C."/>
            <person name="Lopez Roques C."/>
            <person name="Donnadieu C."/>
            <person name="Postlethwait J."/>
            <person name="Bobe J."/>
            <person name="Dillon D."/>
            <person name="Chandos A."/>
            <person name="von Hippel F."/>
            <person name="Guiguen Y."/>
        </authorList>
    </citation>
    <scope>NUCLEOTIDE SEQUENCE</scope>
    <source>
        <strain evidence="1">YG-Jan2019</strain>
    </source>
</reference>
<evidence type="ECO:0000313" key="2">
    <source>
        <dbReference type="Proteomes" id="UP001157502"/>
    </source>
</evidence>
<protein>
    <submittedName>
        <fullName evidence="1">Uncharacterized protein</fullName>
    </submittedName>
</protein>